<accession>A0ABU3G965</accession>
<dbReference type="EMBL" id="JAUZVV010000001">
    <property type="protein sequence ID" value="MDT3316363.1"/>
    <property type="molecule type" value="Genomic_DNA"/>
</dbReference>
<gene>
    <name evidence="1" type="ORF">Q9S71_05955</name>
</gene>
<protein>
    <submittedName>
        <fullName evidence="1">Uncharacterized protein</fullName>
    </submittedName>
</protein>
<comment type="caution">
    <text evidence="1">The sequence shown here is derived from an EMBL/GenBank/DDBJ whole genome shotgun (WGS) entry which is preliminary data.</text>
</comment>
<dbReference type="Proteomes" id="UP001251849">
    <property type="component" value="Unassembled WGS sequence"/>
</dbReference>
<reference evidence="1 2" key="1">
    <citation type="submission" date="2023-08" db="EMBL/GenBank/DDBJ databases">
        <title>Microbacterium aquilitoris sp. nov. and Microbacterium gwkjibeachense sp. nov., isolated from beach.</title>
        <authorList>
            <person name="Lee S.D."/>
            <person name="Yang H."/>
            <person name="Kim I."/>
        </authorList>
    </citation>
    <scope>NUCLEOTIDE SEQUENCE [LARGE SCALE GENOMIC DNA]</scope>
    <source>
        <strain evidence="1 2">KSW4-11</strain>
    </source>
</reference>
<name>A0ABU3G965_9MICO</name>
<sequence length="86" mass="9276">MTEPEKPQTTIAVDGAVFRLAEDTDVDELARSVAAAARSGAEFVTFQTPEAVDVRLLITSISSVSIATQQTAASWEPIPATPWEWE</sequence>
<dbReference type="RefSeq" id="WP_311861146.1">
    <property type="nucleotide sequence ID" value="NZ_JAUZVV010000001.1"/>
</dbReference>
<organism evidence="1 2">
    <name type="scientific">Microbacterium gawkjiense</name>
    <dbReference type="NCBI Taxonomy" id="3067309"/>
    <lineage>
        <taxon>Bacteria</taxon>
        <taxon>Bacillati</taxon>
        <taxon>Actinomycetota</taxon>
        <taxon>Actinomycetes</taxon>
        <taxon>Micrococcales</taxon>
        <taxon>Microbacteriaceae</taxon>
        <taxon>Microbacterium</taxon>
    </lineage>
</organism>
<keyword evidence="2" id="KW-1185">Reference proteome</keyword>
<evidence type="ECO:0000313" key="1">
    <source>
        <dbReference type="EMBL" id="MDT3316363.1"/>
    </source>
</evidence>
<proteinExistence type="predicted"/>
<evidence type="ECO:0000313" key="2">
    <source>
        <dbReference type="Proteomes" id="UP001251849"/>
    </source>
</evidence>